<feature type="signal peptide" evidence="3">
    <location>
        <begin position="1"/>
        <end position="19"/>
    </location>
</feature>
<dbReference type="Proteomes" id="UP000709959">
    <property type="component" value="Unassembled WGS sequence"/>
</dbReference>
<dbReference type="Pfam" id="PF02805">
    <property type="entry name" value="Ada_Zn_binding"/>
    <property type="match status" value="1"/>
</dbReference>
<feature type="chain" id="PRO_5038081716" description="Ada DNA repair metal-binding domain-containing protein" evidence="3">
    <location>
        <begin position="20"/>
        <end position="93"/>
    </location>
</feature>
<protein>
    <recommendedName>
        <fullName evidence="4">Ada DNA repair metal-binding domain-containing protein</fullName>
    </recommendedName>
</protein>
<sequence>MNRALLALLFAAASVAALAQTKPAPAPATKPATKPAAPAAKPAGAILANKDSKTYHRTDCKVAAKMKAANQTSFATAAEADKAGYKACKVCKP</sequence>
<dbReference type="InterPro" id="IPR035451">
    <property type="entry name" value="Ada-like_dom_sf"/>
</dbReference>
<accession>A0A936F2P3</accession>
<evidence type="ECO:0000256" key="3">
    <source>
        <dbReference type="SAM" id="SignalP"/>
    </source>
</evidence>
<name>A0A936F2P3_9BACT</name>
<keyword evidence="3" id="KW-0732">Signal</keyword>
<dbReference type="EMBL" id="JADKCH010000010">
    <property type="protein sequence ID" value="MBK8572906.1"/>
    <property type="molecule type" value="Genomic_DNA"/>
</dbReference>
<proteinExistence type="predicted"/>
<evidence type="ECO:0000259" key="4">
    <source>
        <dbReference type="Pfam" id="PF02805"/>
    </source>
</evidence>
<evidence type="ECO:0000313" key="5">
    <source>
        <dbReference type="EMBL" id="MBK8572906.1"/>
    </source>
</evidence>
<dbReference type="GO" id="GO:0008270">
    <property type="term" value="F:zinc ion binding"/>
    <property type="evidence" value="ECO:0007669"/>
    <property type="project" value="InterPro"/>
</dbReference>
<dbReference type="Gene3D" id="3.40.10.10">
    <property type="entry name" value="DNA Methylphosphotriester Repair Domain"/>
    <property type="match status" value="1"/>
</dbReference>
<comment type="caution">
    <text evidence="5">The sequence shown here is derived from an EMBL/GenBank/DDBJ whole genome shotgun (WGS) entry which is preliminary data.</text>
</comment>
<dbReference type="InterPro" id="IPR004026">
    <property type="entry name" value="Ada_DNA_repair_Zn-bd"/>
</dbReference>
<evidence type="ECO:0000256" key="2">
    <source>
        <dbReference type="SAM" id="MobiDB-lite"/>
    </source>
</evidence>
<dbReference type="GO" id="GO:0003677">
    <property type="term" value="F:DNA binding"/>
    <property type="evidence" value="ECO:0007669"/>
    <property type="project" value="InterPro"/>
</dbReference>
<feature type="domain" description="Ada DNA repair metal-binding" evidence="4">
    <location>
        <begin position="46"/>
        <end position="93"/>
    </location>
</feature>
<evidence type="ECO:0000256" key="1">
    <source>
        <dbReference type="ARBA" id="ARBA00023159"/>
    </source>
</evidence>
<organism evidence="5 6">
    <name type="scientific">Candidatus Geothrix odensensis</name>
    <dbReference type="NCBI Taxonomy" id="2954440"/>
    <lineage>
        <taxon>Bacteria</taxon>
        <taxon>Pseudomonadati</taxon>
        <taxon>Acidobacteriota</taxon>
        <taxon>Holophagae</taxon>
        <taxon>Holophagales</taxon>
        <taxon>Holophagaceae</taxon>
        <taxon>Geothrix</taxon>
    </lineage>
</organism>
<dbReference type="SUPFAM" id="SSF57884">
    <property type="entry name" value="Ada DNA repair protein, N-terminal domain (N-Ada 10)"/>
    <property type="match status" value="1"/>
</dbReference>
<dbReference type="AlphaFoldDB" id="A0A936F2P3"/>
<keyword evidence="1" id="KW-0010">Activator</keyword>
<evidence type="ECO:0000313" key="6">
    <source>
        <dbReference type="Proteomes" id="UP000709959"/>
    </source>
</evidence>
<dbReference type="GO" id="GO:0008168">
    <property type="term" value="F:methyltransferase activity"/>
    <property type="evidence" value="ECO:0007669"/>
    <property type="project" value="InterPro"/>
</dbReference>
<reference evidence="5 6" key="1">
    <citation type="submission" date="2020-10" db="EMBL/GenBank/DDBJ databases">
        <title>Connecting structure to function with the recovery of over 1000 high-quality activated sludge metagenome-assembled genomes encoding full-length rRNA genes using long-read sequencing.</title>
        <authorList>
            <person name="Singleton C.M."/>
            <person name="Petriglieri F."/>
            <person name="Kristensen J.M."/>
            <person name="Kirkegaard R.H."/>
            <person name="Michaelsen T.Y."/>
            <person name="Andersen M.H."/>
            <person name="Karst S.M."/>
            <person name="Dueholm M.S."/>
            <person name="Nielsen P.H."/>
            <person name="Albertsen M."/>
        </authorList>
    </citation>
    <scope>NUCLEOTIDE SEQUENCE [LARGE SCALE GENOMIC DNA]</scope>
    <source>
        <strain evidence="5">OdNE_18-Q3-R46-58_MAXAC.008</strain>
    </source>
</reference>
<dbReference type="GO" id="GO:0006281">
    <property type="term" value="P:DNA repair"/>
    <property type="evidence" value="ECO:0007669"/>
    <property type="project" value="InterPro"/>
</dbReference>
<dbReference type="GO" id="GO:0006355">
    <property type="term" value="P:regulation of DNA-templated transcription"/>
    <property type="evidence" value="ECO:0007669"/>
    <property type="project" value="InterPro"/>
</dbReference>
<gene>
    <name evidence="5" type="ORF">IPN91_09725</name>
</gene>
<feature type="region of interest" description="Disordered" evidence="2">
    <location>
        <begin position="22"/>
        <end position="44"/>
    </location>
</feature>